<keyword evidence="2" id="KW-1185">Reference proteome</keyword>
<evidence type="ECO:0008006" key="3">
    <source>
        <dbReference type="Google" id="ProtNLM"/>
    </source>
</evidence>
<name>A0ABU3L7S4_9FLAO</name>
<comment type="caution">
    <text evidence="1">The sequence shown here is derived from an EMBL/GenBank/DDBJ whole genome shotgun (WGS) entry which is preliminary data.</text>
</comment>
<organism evidence="1 2">
    <name type="scientific">Pricia mediterranea</name>
    <dbReference type="NCBI Taxonomy" id="3076079"/>
    <lineage>
        <taxon>Bacteria</taxon>
        <taxon>Pseudomonadati</taxon>
        <taxon>Bacteroidota</taxon>
        <taxon>Flavobacteriia</taxon>
        <taxon>Flavobacteriales</taxon>
        <taxon>Flavobacteriaceae</taxon>
        <taxon>Pricia</taxon>
    </lineage>
</organism>
<gene>
    <name evidence="1" type="ORF">RQM65_14080</name>
</gene>
<dbReference type="RefSeq" id="WP_314015991.1">
    <property type="nucleotide sequence ID" value="NZ_JAVTTP010000001.1"/>
</dbReference>
<dbReference type="Proteomes" id="UP001250656">
    <property type="component" value="Unassembled WGS sequence"/>
</dbReference>
<accession>A0ABU3L7S4</accession>
<evidence type="ECO:0000313" key="2">
    <source>
        <dbReference type="Proteomes" id="UP001250656"/>
    </source>
</evidence>
<protein>
    <recommendedName>
        <fullName evidence="3">Glycosyltransferase GT-D fold domain-containing protein</fullName>
    </recommendedName>
</protein>
<proteinExistence type="predicted"/>
<sequence length="291" mass="34418">MKPLKYYFHTLFSAQRDTTDAIRTKTILESFHFLVEKLKTHERLFFVRFGDGEFVTLMQQDHRNYVFNENLEKELETSFRIEHEEYLIACPINYPYDEFHAKGIYRQFSWQQEMIEVMEERDFPQDLVFENPCIFQCLGVFRPKLLKRFLDDFVRKEKKMFIGSTEKTTAEKLYGPIDYYVQIPARNAYESIADWWPEVEGNAGKVDLVIPSAGSTSNVISVRLWNMGVRCKVIDFGSIVDAVAGKTSRSWIRLQGHKVLQALQNPPELSFAERLKFLRKDIKFYFRNQVI</sequence>
<evidence type="ECO:0000313" key="1">
    <source>
        <dbReference type="EMBL" id="MDT7829799.1"/>
    </source>
</evidence>
<reference evidence="1 2" key="1">
    <citation type="submission" date="2023-09" db="EMBL/GenBank/DDBJ databases">
        <title>Novel taxa isolated from Blanes Bay.</title>
        <authorList>
            <person name="Rey-Velasco X."/>
            <person name="Lucena T."/>
        </authorList>
    </citation>
    <scope>NUCLEOTIDE SEQUENCE [LARGE SCALE GENOMIC DNA]</scope>
    <source>
        <strain evidence="1 2">S334</strain>
    </source>
</reference>
<dbReference type="EMBL" id="JAVTTP010000001">
    <property type="protein sequence ID" value="MDT7829799.1"/>
    <property type="molecule type" value="Genomic_DNA"/>
</dbReference>